<dbReference type="STRING" id="415425.SAMN05444363_2300"/>
<dbReference type="GO" id="GO:0016757">
    <property type="term" value="F:glycosyltransferase activity"/>
    <property type="evidence" value="ECO:0007669"/>
    <property type="project" value="InterPro"/>
</dbReference>
<dbReference type="InterPro" id="IPR001296">
    <property type="entry name" value="Glyco_trans_1"/>
</dbReference>
<dbReference type="Pfam" id="PF00534">
    <property type="entry name" value="Glycos_transf_1"/>
    <property type="match status" value="1"/>
</dbReference>
<dbReference type="CDD" id="cd03801">
    <property type="entry name" value="GT4_PimA-like"/>
    <property type="match status" value="1"/>
</dbReference>
<proteinExistence type="predicted"/>
<dbReference type="Proteomes" id="UP000184488">
    <property type="component" value="Unassembled WGS sequence"/>
</dbReference>
<evidence type="ECO:0000313" key="3">
    <source>
        <dbReference type="Proteomes" id="UP000184488"/>
    </source>
</evidence>
<dbReference type="RefSeq" id="WP_073311586.1">
    <property type="nucleotide sequence ID" value="NZ_FQZI01000004.1"/>
</dbReference>
<feature type="domain" description="Glycosyl transferase family 1" evidence="1">
    <location>
        <begin position="215"/>
        <end position="359"/>
    </location>
</feature>
<dbReference type="OrthoDB" id="832722at2"/>
<keyword evidence="3" id="KW-1185">Reference proteome</keyword>
<keyword evidence="2" id="KW-0808">Transferase</keyword>
<evidence type="ECO:0000313" key="2">
    <source>
        <dbReference type="EMBL" id="SHJ00174.1"/>
    </source>
</evidence>
<sequence>MKIGLVLPSTPGYSETFFRNKILGLQQNGIKVILFVNDYKSDEYFLNCKVIKAPRLGGNKFKVVLNIFMQVLKMVLVSPRNSLKLFILNKKDKLSTTQNVKQVIANQFLLTEKLDWIHFGFGTMTLGRENVAQTIGAKMAVSFRGFDIGIYPLKHPNCYKSMFQKVNKIHVISDDLANLLYQEGLSEYKKIVKITPAIDTHFFLSEAKKENAILQFTTIARLHWKKGLENTLEALCLLNQQGIDFKYTIIGDGGEKERLIFAVKQLKLTEKVIFTGKLSSEKVKKQLEATDIYIQYSLQEGFCNAVLEAQAMGVLCIVSDAEGLSENVIDKVTGFVVPKQQPKLLFKKIKEVIDLDDAQKKELSLKAMERVQNEFTIEKQQQEFLNFYEEN</sequence>
<protein>
    <submittedName>
        <fullName evidence="2">Colanic acid/amylovoran biosynthesis glycosyltransferase</fullName>
    </submittedName>
</protein>
<gene>
    <name evidence="2" type="ORF">SAMN05444363_2300</name>
</gene>
<name>A0A1M6FR71_9FLAO</name>
<dbReference type="PANTHER" id="PTHR45947:SF3">
    <property type="entry name" value="SULFOQUINOVOSYL TRANSFERASE SQD2"/>
    <property type="match status" value="1"/>
</dbReference>
<accession>A0A1M6FR71</accession>
<evidence type="ECO:0000259" key="1">
    <source>
        <dbReference type="Pfam" id="PF00534"/>
    </source>
</evidence>
<dbReference type="AlphaFoldDB" id="A0A1M6FR71"/>
<dbReference type="PANTHER" id="PTHR45947">
    <property type="entry name" value="SULFOQUINOVOSYL TRANSFERASE SQD2"/>
    <property type="match status" value="1"/>
</dbReference>
<organism evidence="2 3">
    <name type="scientific">Flavobacterium terrae</name>
    <dbReference type="NCBI Taxonomy" id="415425"/>
    <lineage>
        <taxon>Bacteria</taxon>
        <taxon>Pseudomonadati</taxon>
        <taxon>Bacteroidota</taxon>
        <taxon>Flavobacteriia</taxon>
        <taxon>Flavobacteriales</taxon>
        <taxon>Flavobacteriaceae</taxon>
        <taxon>Flavobacterium</taxon>
    </lineage>
</organism>
<dbReference type="EMBL" id="FQZI01000004">
    <property type="protein sequence ID" value="SHJ00174.1"/>
    <property type="molecule type" value="Genomic_DNA"/>
</dbReference>
<reference evidence="3" key="1">
    <citation type="submission" date="2016-11" db="EMBL/GenBank/DDBJ databases">
        <authorList>
            <person name="Varghese N."/>
            <person name="Submissions S."/>
        </authorList>
    </citation>
    <scope>NUCLEOTIDE SEQUENCE [LARGE SCALE GENOMIC DNA]</scope>
    <source>
        <strain evidence="3">DSM 18829</strain>
    </source>
</reference>
<dbReference type="Gene3D" id="3.40.50.2000">
    <property type="entry name" value="Glycogen Phosphorylase B"/>
    <property type="match status" value="2"/>
</dbReference>
<dbReference type="SUPFAM" id="SSF53756">
    <property type="entry name" value="UDP-Glycosyltransferase/glycogen phosphorylase"/>
    <property type="match status" value="1"/>
</dbReference>
<dbReference type="InterPro" id="IPR050194">
    <property type="entry name" value="Glycosyltransferase_grp1"/>
</dbReference>